<dbReference type="InterPro" id="IPR043504">
    <property type="entry name" value="Peptidase_S1_PA_chymotrypsin"/>
</dbReference>
<dbReference type="PROSITE" id="PS00134">
    <property type="entry name" value="TRYPSIN_HIS"/>
    <property type="match status" value="1"/>
</dbReference>
<dbReference type="InterPro" id="IPR018114">
    <property type="entry name" value="TRYPSIN_HIS"/>
</dbReference>
<dbReference type="Gene3D" id="2.40.10.10">
    <property type="entry name" value="Trypsin-like serine proteases"/>
    <property type="match status" value="2"/>
</dbReference>
<sequence length="272" mass="29211">MTRIVFLISIAIAYATFANAQSSGLKRLNTGDESRGWEGVGRLDVAGKGFCTGALIAPDLVLTAAHCLFDRDTGERVDHEIMEFLAGWRDGRASAYRNVRRAVVHPDYLYDGTATTDRVRNDLALIELDRPIRNTQVIPFETAERPAKGDKIGVVSYALDRSEAPSLQEICHVMARQKGVLVMSCDVNFGSSGAPIFTMDGDSAKIVSVVSAKAEVKGIPVSLGTALESPLARLRAELAAGRGRFSVTGSQESRNADAIEGRAISGAKFVKP</sequence>
<proteinExistence type="predicted"/>
<dbReference type="OrthoDB" id="267336at2"/>
<feature type="signal peptide" evidence="2">
    <location>
        <begin position="1"/>
        <end position="20"/>
    </location>
</feature>
<dbReference type="InterPro" id="IPR001314">
    <property type="entry name" value="Peptidase_S1A"/>
</dbReference>
<dbReference type="InterPro" id="IPR001254">
    <property type="entry name" value="Trypsin_dom"/>
</dbReference>
<keyword evidence="4" id="KW-0378">Hydrolase</keyword>
<dbReference type="Proteomes" id="UP000184514">
    <property type="component" value="Unassembled WGS sequence"/>
</dbReference>
<protein>
    <submittedName>
        <fullName evidence="4">Glutamyl endopeptidase</fullName>
        <ecNumber evidence="4">3.4.21.19</ecNumber>
    </submittedName>
</protein>
<feature type="domain" description="Peptidase S1" evidence="3">
    <location>
        <begin position="21"/>
        <end position="245"/>
    </location>
</feature>
<dbReference type="PROSITE" id="PS50240">
    <property type="entry name" value="TRYPSIN_DOM"/>
    <property type="match status" value="1"/>
</dbReference>
<dbReference type="SUPFAM" id="SSF50494">
    <property type="entry name" value="Trypsin-like serine proteases"/>
    <property type="match status" value="1"/>
</dbReference>
<evidence type="ECO:0000313" key="4">
    <source>
        <dbReference type="EMBL" id="OJI94113.1"/>
    </source>
</evidence>
<evidence type="ECO:0000256" key="1">
    <source>
        <dbReference type="ARBA" id="ARBA00022729"/>
    </source>
</evidence>
<dbReference type="PANTHER" id="PTHR15462">
    <property type="entry name" value="SERINE PROTEASE"/>
    <property type="match status" value="1"/>
</dbReference>
<dbReference type="InterPro" id="IPR050966">
    <property type="entry name" value="Glutamyl_endopeptidase"/>
</dbReference>
<dbReference type="PRINTS" id="PR00722">
    <property type="entry name" value="CHYMOTRYPSIN"/>
</dbReference>
<dbReference type="PANTHER" id="PTHR15462:SF8">
    <property type="entry name" value="SERINE PROTEASE"/>
    <property type="match status" value="1"/>
</dbReference>
<dbReference type="RefSeq" id="WP_072630226.1">
    <property type="nucleotide sequence ID" value="NZ_JABBAN010000014.1"/>
</dbReference>
<dbReference type="InterPro" id="IPR009003">
    <property type="entry name" value="Peptidase_S1_PA"/>
</dbReference>
<evidence type="ECO:0000259" key="3">
    <source>
        <dbReference type="PROSITE" id="PS50240"/>
    </source>
</evidence>
<dbReference type="Pfam" id="PF00089">
    <property type="entry name" value="Trypsin"/>
    <property type="match status" value="1"/>
</dbReference>
<dbReference type="STRING" id="696762.PFRI_16430"/>
<dbReference type="SMART" id="SM00020">
    <property type="entry name" value="Tryp_SPc"/>
    <property type="match status" value="1"/>
</dbReference>
<dbReference type="EMBL" id="MLCB01000120">
    <property type="protein sequence ID" value="OJI94113.1"/>
    <property type="molecule type" value="Genomic_DNA"/>
</dbReference>
<dbReference type="GO" id="GO:0006508">
    <property type="term" value="P:proteolysis"/>
    <property type="evidence" value="ECO:0007669"/>
    <property type="project" value="InterPro"/>
</dbReference>
<dbReference type="GO" id="GO:0004252">
    <property type="term" value="F:serine-type endopeptidase activity"/>
    <property type="evidence" value="ECO:0007669"/>
    <property type="project" value="InterPro"/>
</dbReference>
<dbReference type="AlphaFoldDB" id="A0A1L9NY31"/>
<evidence type="ECO:0000313" key="5">
    <source>
        <dbReference type="Proteomes" id="UP000184514"/>
    </source>
</evidence>
<keyword evidence="5" id="KW-1185">Reference proteome</keyword>
<evidence type="ECO:0000256" key="2">
    <source>
        <dbReference type="SAM" id="SignalP"/>
    </source>
</evidence>
<comment type="caution">
    <text evidence="4">The sequence shown here is derived from an EMBL/GenBank/DDBJ whole genome shotgun (WGS) entry which is preliminary data.</text>
</comment>
<accession>A0A1L9NY31</accession>
<feature type="chain" id="PRO_5009887231" evidence="2">
    <location>
        <begin position="21"/>
        <end position="272"/>
    </location>
</feature>
<reference evidence="4 5" key="1">
    <citation type="submission" date="2016-10" db="EMBL/GenBank/DDBJ databases">
        <title>Genome sequence of Planktotalea frisia SH6-1.</title>
        <authorList>
            <person name="Poehlein A."/>
            <person name="Bakenhus I."/>
            <person name="Voget S."/>
            <person name="Brinkhoff T."/>
            <person name="Simon M."/>
        </authorList>
    </citation>
    <scope>NUCLEOTIDE SEQUENCE [LARGE SCALE GENOMIC DNA]</scope>
    <source>
        <strain evidence="4 5">SH6-1</strain>
    </source>
</reference>
<dbReference type="EC" id="3.4.21.19" evidence="4"/>
<keyword evidence="1 2" id="KW-0732">Signal</keyword>
<organism evidence="4 5">
    <name type="scientific">Planktotalea frisia</name>
    <dbReference type="NCBI Taxonomy" id="696762"/>
    <lineage>
        <taxon>Bacteria</taxon>
        <taxon>Pseudomonadati</taxon>
        <taxon>Pseudomonadota</taxon>
        <taxon>Alphaproteobacteria</taxon>
        <taxon>Rhodobacterales</taxon>
        <taxon>Paracoccaceae</taxon>
        <taxon>Planktotalea</taxon>
    </lineage>
</organism>
<gene>
    <name evidence="4" type="primary">blaSE</name>
    <name evidence="4" type="ORF">PFRI_16430</name>
</gene>
<name>A0A1L9NY31_9RHOB</name>